<keyword evidence="1" id="KW-0472">Membrane</keyword>
<dbReference type="InterPro" id="IPR009476">
    <property type="entry name" value="DUF1097"/>
</dbReference>
<sequence length="197" mass="20629">MTLNEKFRTMMAPRGFLSRQGKTMKQPLATALGVGILGGIATALFLQVGTLLIWAAFVAWASYFAVGGDNAAIKLNIGSNTFGVFVAWLVGLLILANPFAGLATPIWAGGLVLISVVLYIMASKIPLFSSVPAVTLGYATTFAYLGQTPDAFTYKAMLSPSFSNALVVVTVSMFIGTLFATASAKLSTLFAAEEPAS</sequence>
<comment type="caution">
    <text evidence="2">The sequence shown here is derived from an EMBL/GenBank/DDBJ whole genome shotgun (WGS) entry which is preliminary data.</text>
</comment>
<gene>
    <name evidence="2" type="ORF">ACFQ2F_04380</name>
</gene>
<accession>A0ABW3JA71</accession>
<feature type="transmembrane region" description="Helical" evidence="1">
    <location>
        <begin position="51"/>
        <end position="68"/>
    </location>
</feature>
<evidence type="ECO:0000313" key="3">
    <source>
        <dbReference type="Proteomes" id="UP001597102"/>
    </source>
</evidence>
<name>A0ABW3JA71_9HYPH</name>
<feature type="transmembrane region" description="Helical" evidence="1">
    <location>
        <begin position="127"/>
        <end position="145"/>
    </location>
</feature>
<feature type="transmembrane region" description="Helical" evidence="1">
    <location>
        <begin position="28"/>
        <end position="45"/>
    </location>
</feature>
<feature type="transmembrane region" description="Helical" evidence="1">
    <location>
        <begin position="165"/>
        <end position="184"/>
    </location>
</feature>
<dbReference type="Pfam" id="PF06496">
    <property type="entry name" value="DUF1097"/>
    <property type="match status" value="1"/>
</dbReference>
<feature type="transmembrane region" description="Helical" evidence="1">
    <location>
        <begin position="75"/>
        <end position="96"/>
    </location>
</feature>
<keyword evidence="1" id="KW-1133">Transmembrane helix</keyword>
<keyword evidence="3" id="KW-1185">Reference proteome</keyword>
<dbReference type="EMBL" id="JBHTJO010000001">
    <property type="protein sequence ID" value="MFD0986327.1"/>
    <property type="molecule type" value="Genomic_DNA"/>
</dbReference>
<protein>
    <submittedName>
        <fullName evidence="2">DUF1097 domain-containing protein</fullName>
    </submittedName>
</protein>
<reference evidence="3" key="1">
    <citation type="journal article" date="2019" name="Int. J. Syst. Evol. Microbiol.">
        <title>The Global Catalogue of Microorganisms (GCM) 10K type strain sequencing project: providing services to taxonomists for standard genome sequencing and annotation.</title>
        <authorList>
            <consortium name="The Broad Institute Genomics Platform"/>
            <consortium name="The Broad Institute Genome Sequencing Center for Infectious Disease"/>
            <person name="Wu L."/>
            <person name="Ma J."/>
        </authorList>
    </citation>
    <scope>NUCLEOTIDE SEQUENCE [LARGE SCALE GENOMIC DNA]</scope>
    <source>
        <strain evidence="3">CCUG 61697</strain>
    </source>
</reference>
<keyword evidence="1" id="KW-0812">Transmembrane</keyword>
<proteinExistence type="predicted"/>
<dbReference type="RefSeq" id="WP_379086248.1">
    <property type="nucleotide sequence ID" value="NZ_JBHTJO010000001.1"/>
</dbReference>
<evidence type="ECO:0000313" key="2">
    <source>
        <dbReference type="EMBL" id="MFD0986327.1"/>
    </source>
</evidence>
<evidence type="ECO:0000256" key="1">
    <source>
        <dbReference type="SAM" id="Phobius"/>
    </source>
</evidence>
<dbReference type="Proteomes" id="UP001597102">
    <property type="component" value="Unassembled WGS sequence"/>
</dbReference>
<organism evidence="2 3">
    <name type="scientific">Methyloligella solikamskensis</name>
    <dbReference type="NCBI Taxonomy" id="1177756"/>
    <lineage>
        <taxon>Bacteria</taxon>
        <taxon>Pseudomonadati</taxon>
        <taxon>Pseudomonadota</taxon>
        <taxon>Alphaproteobacteria</taxon>
        <taxon>Hyphomicrobiales</taxon>
        <taxon>Hyphomicrobiaceae</taxon>
        <taxon>Methyloligella</taxon>
    </lineage>
</organism>
<feature type="transmembrane region" description="Helical" evidence="1">
    <location>
        <begin position="102"/>
        <end position="120"/>
    </location>
</feature>